<dbReference type="OrthoDB" id="9812676at2"/>
<dbReference type="PANTHER" id="PTHR45266">
    <property type="entry name" value="OXALOACETATE DECARBOXYLASE ALPHA CHAIN"/>
    <property type="match status" value="1"/>
</dbReference>
<dbReference type="AlphaFoldDB" id="A0A6L3ZG95"/>
<protein>
    <submittedName>
        <fullName evidence="3">Acetyl-CoA carboxylase biotin carboxyl carrier protein subunit</fullName>
    </submittedName>
</protein>
<dbReference type="PROSITE" id="PS50968">
    <property type="entry name" value="BIOTINYL_LIPOYL"/>
    <property type="match status" value="1"/>
</dbReference>
<evidence type="ECO:0000259" key="2">
    <source>
        <dbReference type="PROSITE" id="PS50968"/>
    </source>
</evidence>
<dbReference type="Pfam" id="PF00364">
    <property type="entry name" value="Biotin_lipoyl"/>
    <property type="match status" value="1"/>
</dbReference>
<dbReference type="InterPro" id="IPR050709">
    <property type="entry name" value="Biotin_Carboxyl_Carrier/Decarb"/>
</dbReference>
<sequence>MLKIQSNDKTYEVVPNRQNAAAGTINGKEYTMDIASQDGGRFNVRYGDGSFEVELHDFDAETKTAILAVNGIMHEMTMQDDMDLLLDKLGMSDALVQKVGDVKAPMPGLVLDIRTSIGAEVAEGDPLLVLEAMKMENVLKSPTAGIIKSISVEKGQAVEKNQILLSFE</sequence>
<proteinExistence type="predicted"/>
<keyword evidence="1" id="KW-0092">Biotin</keyword>
<dbReference type="Proteomes" id="UP000484164">
    <property type="component" value="Unassembled WGS sequence"/>
</dbReference>
<dbReference type="InterPro" id="IPR000089">
    <property type="entry name" value="Biotin_lipoyl"/>
</dbReference>
<evidence type="ECO:0000256" key="1">
    <source>
        <dbReference type="ARBA" id="ARBA00023267"/>
    </source>
</evidence>
<organism evidence="3 4">
    <name type="scientific">Phaeocystidibacter marisrubri</name>
    <dbReference type="NCBI Taxonomy" id="1577780"/>
    <lineage>
        <taxon>Bacteria</taxon>
        <taxon>Pseudomonadati</taxon>
        <taxon>Bacteroidota</taxon>
        <taxon>Flavobacteriia</taxon>
        <taxon>Flavobacteriales</taxon>
        <taxon>Phaeocystidibacteraceae</taxon>
        <taxon>Phaeocystidibacter</taxon>
    </lineage>
</organism>
<dbReference type="EMBL" id="WBVQ01000002">
    <property type="protein sequence ID" value="KAB2816374.1"/>
    <property type="molecule type" value="Genomic_DNA"/>
</dbReference>
<gene>
    <name evidence="3" type="ORF">F8C82_11870</name>
</gene>
<dbReference type="InterPro" id="IPR001882">
    <property type="entry name" value="Biotin_BS"/>
</dbReference>
<name>A0A6L3ZG95_9FLAO</name>
<dbReference type="InterPro" id="IPR011053">
    <property type="entry name" value="Single_hybrid_motif"/>
</dbReference>
<dbReference type="PROSITE" id="PS00188">
    <property type="entry name" value="BIOTIN"/>
    <property type="match status" value="1"/>
</dbReference>
<feature type="domain" description="Lipoyl-binding" evidence="2">
    <location>
        <begin position="86"/>
        <end position="168"/>
    </location>
</feature>
<dbReference type="PANTHER" id="PTHR45266:SF3">
    <property type="entry name" value="OXALOACETATE DECARBOXYLASE ALPHA CHAIN"/>
    <property type="match status" value="1"/>
</dbReference>
<dbReference type="RefSeq" id="WP_151693801.1">
    <property type="nucleotide sequence ID" value="NZ_BMGX01000001.1"/>
</dbReference>
<dbReference type="Gene3D" id="2.40.50.100">
    <property type="match status" value="1"/>
</dbReference>
<accession>A0A6L3ZG95</accession>
<dbReference type="FunFam" id="2.40.50.100:FF:000003">
    <property type="entry name" value="Acetyl-CoA carboxylase biotin carboxyl carrier protein"/>
    <property type="match status" value="1"/>
</dbReference>
<comment type="caution">
    <text evidence="3">The sequence shown here is derived from an EMBL/GenBank/DDBJ whole genome shotgun (WGS) entry which is preliminary data.</text>
</comment>
<reference evidence="3 4" key="1">
    <citation type="submission" date="2019-10" db="EMBL/GenBank/DDBJ databases">
        <title>Genome sequence of Phaeocystidibacter marisrubri JCM30614 (type strain).</title>
        <authorList>
            <person name="Bowman J.P."/>
        </authorList>
    </citation>
    <scope>NUCLEOTIDE SEQUENCE [LARGE SCALE GENOMIC DNA]</scope>
    <source>
        <strain evidence="3 4">JCM 30614</strain>
    </source>
</reference>
<keyword evidence="4" id="KW-1185">Reference proteome</keyword>
<dbReference type="CDD" id="cd06850">
    <property type="entry name" value="biotinyl_domain"/>
    <property type="match status" value="1"/>
</dbReference>
<evidence type="ECO:0000313" key="4">
    <source>
        <dbReference type="Proteomes" id="UP000484164"/>
    </source>
</evidence>
<dbReference type="SUPFAM" id="SSF51230">
    <property type="entry name" value="Single hybrid motif"/>
    <property type="match status" value="1"/>
</dbReference>
<evidence type="ECO:0000313" key="3">
    <source>
        <dbReference type="EMBL" id="KAB2816374.1"/>
    </source>
</evidence>